<dbReference type="InterPro" id="IPR036236">
    <property type="entry name" value="Znf_C2H2_sf"/>
</dbReference>
<keyword evidence="1" id="KW-0863">Zinc-finger</keyword>
<accession>B7PY09</accession>
<dbReference type="PROSITE" id="PS50157">
    <property type="entry name" value="ZINC_FINGER_C2H2_2"/>
    <property type="match status" value="1"/>
</dbReference>
<gene>
    <name evidence="3" type="ORF">IscW_ISCW020346</name>
</gene>
<dbReference type="EMBL" id="ABJB010936225">
    <property type="status" value="NOT_ANNOTATED_CDS"/>
    <property type="molecule type" value="Genomic_DNA"/>
</dbReference>
<reference evidence="3 5" key="1">
    <citation type="submission" date="2008-03" db="EMBL/GenBank/DDBJ databases">
        <title>Annotation of Ixodes scapularis.</title>
        <authorList>
            <consortium name="Ixodes scapularis Genome Project Consortium"/>
            <person name="Caler E."/>
            <person name="Hannick L.I."/>
            <person name="Bidwell S."/>
            <person name="Joardar V."/>
            <person name="Thiagarajan M."/>
            <person name="Amedeo P."/>
            <person name="Galinsky K.J."/>
            <person name="Schobel S."/>
            <person name="Inman J."/>
            <person name="Hostetler J."/>
            <person name="Miller J."/>
            <person name="Hammond M."/>
            <person name="Megy K."/>
            <person name="Lawson D."/>
            <person name="Kodira C."/>
            <person name="Sutton G."/>
            <person name="Meyer J."/>
            <person name="Hill C.A."/>
            <person name="Birren B."/>
            <person name="Nene V."/>
            <person name="Collins F."/>
            <person name="Alarcon-Chaidez F."/>
            <person name="Wikel S."/>
            <person name="Strausberg R."/>
        </authorList>
    </citation>
    <scope>NUCLEOTIDE SEQUENCE [LARGE SCALE GENOMIC DNA]</scope>
    <source>
        <strain evidence="5">Wikel</strain>
        <strain evidence="3">Wikel colony</strain>
    </source>
</reference>
<dbReference type="EMBL" id="DS817338">
    <property type="protein sequence ID" value="EEC11481.1"/>
    <property type="molecule type" value="Genomic_DNA"/>
</dbReference>
<dbReference type="VEuPathDB" id="VectorBase:ISCI020346"/>
<dbReference type="EMBL" id="ABJB011045771">
    <property type="status" value="NOT_ANNOTATED_CDS"/>
    <property type="molecule type" value="Genomic_DNA"/>
</dbReference>
<evidence type="ECO:0000313" key="4">
    <source>
        <dbReference type="EnsemblMetazoa" id="ISCW020346-PA"/>
    </source>
</evidence>
<protein>
    <submittedName>
        <fullName evidence="3 4">Glass protein, putative</fullName>
    </submittedName>
</protein>
<dbReference type="SUPFAM" id="SSF57667">
    <property type="entry name" value="beta-beta-alpha zinc fingers"/>
    <property type="match status" value="2"/>
</dbReference>
<keyword evidence="1" id="KW-0862">Zinc</keyword>
<sequence length="99" mass="11359">LCSRARKHARGMPYKCRLCSTSFGLWCAPSHHVERHACSRPFECATIRWPSLKRNLAWHTRTHAVDGPFKCQEVRKSFAHKSTLSGTFKCTCEALREPT</sequence>
<organism>
    <name type="scientific">Ixodes scapularis</name>
    <name type="common">Black-legged tick</name>
    <name type="synonym">Deer tick</name>
    <dbReference type="NCBI Taxonomy" id="6945"/>
    <lineage>
        <taxon>Eukaryota</taxon>
        <taxon>Metazoa</taxon>
        <taxon>Ecdysozoa</taxon>
        <taxon>Arthropoda</taxon>
        <taxon>Chelicerata</taxon>
        <taxon>Arachnida</taxon>
        <taxon>Acari</taxon>
        <taxon>Parasitiformes</taxon>
        <taxon>Ixodida</taxon>
        <taxon>Ixodoidea</taxon>
        <taxon>Ixodidae</taxon>
        <taxon>Ixodinae</taxon>
        <taxon>Ixodes</taxon>
    </lineage>
</organism>
<reference evidence="4" key="2">
    <citation type="submission" date="2020-05" db="UniProtKB">
        <authorList>
            <consortium name="EnsemblMetazoa"/>
        </authorList>
    </citation>
    <scope>IDENTIFICATION</scope>
    <source>
        <strain evidence="4">wikel</strain>
    </source>
</reference>
<feature type="non-terminal residue" evidence="3">
    <location>
        <position position="1"/>
    </location>
</feature>
<evidence type="ECO:0000259" key="2">
    <source>
        <dbReference type="PROSITE" id="PS50157"/>
    </source>
</evidence>
<evidence type="ECO:0000313" key="5">
    <source>
        <dbReference type="Proteomes" id="UP000001555"/>
    </source>
</evidence>
<dbReference type="EnsemblMetazoa" id="ISCW020346-RA">
    <property type="protein sequence ID" value="ISCW020346-PA"/>
    <property type="gene ID" value="ISCW020346"/>
</dbReference>
<keyword evidence="5" id="KW-1185">Reference proteome</keyword>
<name>B7PY09_IXOSC</name>
<dbReference type="Proteomes" id="UP000001555">
    <property type="component" value="Unassembled WGS sequence"/>
</dbReference>
<dbReference type="PaxDb" id="6945-B7PY09"/>
<dbReference type="Gene3D" id="3.30.160.60">
    <property type="entry name" value="Classic Zinc Finger"/>
    <property type="match status" value="1"/>
</dbReference>
<feature type="domain" description="C2H2-type" evidence="2">
    <location>
        <begin position="14"/>
        <end position="41"/>
    </location>
</feature>
<keyword evidence="1" id="KW-0479">Metal-binding</keyword>
<dbReference type="InterPro" id="IPR013087">
    <property type="entry name" value="Znf_C2H2_type"/>
</dbReference>
<evidence type="ECO:0000256" key="1">
    <source>
        <dbReference type="PROSITE-ProRule" id="PRU00042"/>
    </source>
</evidence>
<dbReference type="AlphaFoldDB" id="B7PY09"/>
<dbReference type="HOGENOM" id="CLU_2326629_0_0_1"/>
<feature type="non-terminal residue" evidence="3">
    <location>
        <position position="99"/>
    </location>
</feature>
<dbReference type="EMBL" id="ABJB010063737">
    <property type="status" value="NOT_ANNOTATED_CDS"/>
    <property type="molecule type" value="Genomic_DNA"/>
</dbReference>
<dbReference type="GO" id="GO:0008270">
    <property type="term" value="F:zinc ion binding"/>
    <property type="evidence" value="ECO:0007669"/>
    <property type="project" value="UniProtKB-KW"/>
</dbReference>
<dbReference type="PROSITE" id="PS00028">
    <property type="entry name" value="ZINC_FINGER_C2H2_1"/>
    <property type="match status" value="1"/>
</dbReference>
<evidence type="ECO:0000313" key="3">
    <source>
        <dbReference type="EMBL" id="EEC11481.1"/>
    </source>
</evidence>
<dbReference type="VEuPathDB" id="VectorBase:ISCW020346"/>
<proteinExistence type="predicted"/>
<dbReference type="EMBL" id="ABJB010250957">
    <property type="status" value="NOT_ANNOTATED_CDS"/>
    <property type="molecule type" value="Genomic_DNA"/>
</dbReference>